<evidence type="ECO:0000259" key="1">
    <source>
        <dbReference type="Pfam" id="PF21772"/>
    </source>
</evidence>
<reference evidence="2" key="1">
    <citation type="submission" date="2021-08" db="EMBL/GenBank/DDBJ databases">
        <authorList>
            <person name="Misof B."/>
            <person name="Oliver O."/>
            <person name="Podsiadlowski L."/>
            <person name="Donath A."/>
            <person name="Peters R."/>
            <person name="Mayer C."/>
            <person name="Rust J."/>
            <person name="Gunkel S."/>
            <person name="Lesny P."/>
            <person name="Martin S."/>
            <person name="Oeyen J.P."/>
            <person name="Petersen M."/>
            <person name="Panagiotis P."/>
            <person name="Wilbrandt J."/>
            <person name="Tanja T."/>
        </authorList>
    </citation>
    <scope>NUCLEOTIDE SEQUENCE</scope>
    <source>
        <strain evidence="2">GBR_01_08_01A</strain>
        <tissue evidence="2">Thorax + abdomen</tissue>
    </source>
</reference>
<accession>A0AAD9RIQ9</accession>
<protein>
    <recommendedName>
        <fullName evidence="1">Ciliogenesis-associated TTC17-interacting protein N-terminal domain-containing protein</fullName>
    </recommendedName>
</protein>
<keyword evidence="3" id="KW-1185">Reference proteome</keyword>
<organism evidence="2 3">
    <name type="scientific">Odynerus spinipes</name>
    <dbReference type="NCBI Taxonomy" id="1348599"/>
    <lineage>
        <taxon>Eukaryota</taxon>
        <taxon>Metazoa</taxon>
        <taxon>Ecdysozoa</taxon>
        <taxon>Arthropoda</taxon>
        <taxon>Hexapoda</taxon>
        <taxon>Insecta</taxon>
        <taxon>Pterygota</taxon>
        <taxon>Neoptera</taxon>
        <taxon>Endopterygota</taxon>
        <taxon>Hymenoptera</taxon>
        <taxon>Apocrita</taxon>
        <taxon>Aculeata</taxon>
        <taxon>Vespoidea</taxon>
        <taxon>Vespidae</taxon>
        <taxon>Eumeninae</taxon>
        <taxon>Odynerus</taxon>
    </lineage>
</organism>
<dbReference type="AlphaFoldDB" id="A0AAD9RIQ9"/>
<evidence type="ECO:0000313" key="2">
    <source>
        <dbReference type="EMBL" id="KAK2580507.1"/>
    </source>
</evidence>
<sequence>MADIFILSHYLQKRNIRFQIDPANETTLCFKETLLLCLKDDLATEVDSVGNCCISVESIGPQKSEFLINIKFCMDINNHFGGSKIICSATDEFDCLEEKRTEYMYHGDNLDKKTLYIGIQNGDYYVEAAQIRSCDKCRKCKNLVYQHDVKLLSEGTNLLLMRYLAIINYSGELTYKNIIIDGDIATCYYKCIAAKDMELCGNQMKVYTIERVVENQNGKVESMKTYLTPQGKILEHYWMLTSYMLKNKSLGNIKPISETFKIAIQNDYWAEDMEIFSKFLDEKEHQLFEGSISSYCSTNSLCLDDVTYVRQDKTESNTTVLNLDMSMEYKTEKEDETDFNNVYNF</sequence>
<proteinExistence type="predicted"/>
<name>A0AAD9RIQ9_9HYME</name>
<dbReference type="EMBL" id="JAIFRP010000053">
    <property type="protein sequence ID" value="KAK2580507.1"/>
    <property type="molecule type" value="Genomic_DNA"/>
</dbReference>
<dbReference type="Proteomes" id="UP001258017">
    <property type="component" value="Unassembled WGS sequence"/>
</dbReference>
<gene>
    <name evidence="2" type="ORF">KPH14_006242</name>
</gene>
<evidence type="ECO:0000313" key="3">
    <source>
        <dbReference type="Proteomes" id="UP001258017"/>
    </source>
</evidence>
<dbReference type="InterPro" id="IPR048777">
    <property type="entry name" value="CATIP_N"/>
</dbReference>
<reference evidence="2" key="2">
    <citation type="journal article" date="2023" name="Commun. Biol.">
        <title>Intrasexual cuticular hydrocarbon dimorphism in a wasp sheds light on hydrocarbon biosynthesis genes in Hymenoptera.</title>
        <authorList>
            <person name="Moris V.C."/>
            <person name="Podsiadlowski L."/>
            <person name="Martin S."/>
            <person name="Oeyen J.P."/>
            <person name="Donath A."/>
            <person name="Petersen M."/>
            <person name="Wilbrandt J."/>
            <person name="Misof B."/>
            <person name="Liedtke D."/>
            <person name="Thamm M."/>
            <person name="Scheiner R."/>
            <person name="Schmitt T."/>
            <person name="Niehuis O."/>
        </authorList>
    </citation>
    <scope>NUCLEOTIDE SEQUENCE</scope>
    <source>
        <strain evidence="2">GBR_01_08_01A</strain>
    </source>
</reference>
<dbReference type="Pfam" id="PF21772">
    <property type="entry name" value="CATIP_N"/>
    <property type="match status" value="1"/>
</dbReference>
<feature type="domain" description="Ciliogenesis-associated TTC17-interacting protein N-terminal" evidence="1">
    <location>
        <begin position="20"/>
        <end position="235"/>
    </location>
</feature>
<comment type="caution">
    <text evidence="2">The sequence shown here is derived from an EMBL/GenBank/DDBJ whole genome shotgun (WGS) entry which is preliminary data.</text>
</comment>